<dbReference type="STRING" id="55758.MBFIL_01270"/>
<evidence type="ECO:0000313" key="2">
    <source>
        <dbReference type="Proteomes" id="UP000077066"/>
    </source>
</evidence>
<keyword evidence="2" id="KW-1185">Reference proteome</keyword>
<dbReference type="EMBL" id="LWMT01000016">
    <property type="protein sequence ID" value="KZX17469.1"/>
    <property type="molecule type" value="Genomic_DNA"/>
</dbReference>
<evidence type="ECO:0000313" key="1">
    <source>
        <dbReference type="EMBL" id="KZX17469.1"/>
    </source>
</evidence>
<gene>
    <name evidence="1" type="ORF">MBFIL_01270</name>
</gene>
<dbReference type="PATRIC" id="fig|55758.3.peg.145"/>
<dbReference type="Proteomes" id="UP000077066">
    <property type="component" value="Unassembled WGS sequence"/>
</dbReference>
<name>A0A166FAH8_9EURY</name>
<organism evidence="1 2">
    <name type="scientific">Methanobrevibacter filiformis</name>
    <dbReference type="NCBI Taxonomy" id="55758"/>
    <lineage>
        <taxon>Archaea</taxon>
        <taxon>Methanobacteriati</taxon>
        <taxon>Methanobacteriota</taxon>
        <taxon>Methanomada group</taxon>
        <taxon>Methanobacteria</taxon>
        <taxon>Methanobacteriales</taxon>
        <taxon>Methanobacteriaceae</taxon>
        <taxon>Methanobrevibacter</taxon>
    </lineage>
</organism>
<proteinExistence type="predicted"/>
<comment type="caution">
    <text evidence="1">The sequence shown here is derived from an EMBL/GenBank/DDBJ whole genome shotgun (WGS) entry which is preliminary data.</text>
</comment>
<reference evidence="1 2" key="1">
    <citation type="submission" date="2016-04" db="EMBL/GenBank/DDBJ databases">
        <title>Genome sequence of Methanobrevibacter filiformis DSM 11501.</title>
        <authorList>
            <person name="Poehlein A."/>
            <person name="Seedorf H."/>
            <person name="Daniel R."/>
        </authorList>
    </citation>
    <scope>NUCLEOTIDE SEQUENCE [LARGE SCALE GENOMIC DNA]</scope>
    <source>
        <strain evidence="1 2">DSM 11501</strain>
    </source>
</reference>
<protein>
    <submittedName>
        <fullName evidence="1">Uncharacterized protein</fullName>
    </submittedName>
</protein>
<sequence>MITNPDIALEKIQNYLENERKNTEGLLSDVKAIYQGEDIDHQPKIPYLWLLEEIIEQDTEMTTFDEEWYSLSLIICAVCYNPQDLTKSYKESKNLAVRAGQALEKQFTSDNDSYFESIEFINFSPSGVHIEGASDRVHQSSVSYTCLFKEKTNNENSTRFERSRISGDIRRFKE</sequence>
<dbReference type="AlphaFoldDB" id="A0A166FAH8"/>
<dbReference type="RefSeq" id="WP_066970467.1">
    <property type="nucleotide sequence ID" value="NZ_LWMT01000016.1"/>
</dbReference>
<accession>A0A166FAH8</accession>